<keyword evidence="3" id="KW-1003">Cell membrane</keyword>
<evidence type="ECO:0000313" key="10">
    <source>
        <dbReference type="EMBL" id="GAA2088102.1"/>
    </source>
</evidence>
<reference evidence="11" key="1">
    <citation type="journal article" date="2019" name="Int. J. Syst. Evol. Microbiol.">
        <title>The Global Catalogue of Microorganisms (GCM) 10K type strain sequencing project: providing services to taxonomists for standard genome sequencing and annotation.</title>
        <authorList>
            <consortium name="The Broad Institute Genomics Platform"/>
            <consortium name="The Broad Institute Genome Sequencing Center for Infectious Disease"/>
            <person name="Wu L."/>
            <person name="Ma J."/>
        </authorList>
    </citation>
    <scope>NUCLEOTIDE SEQUENCE [LARGE SCALE GENOMIC DNA]</scope>
    <source>
        <strain evidence="11">JCM 15900</strain>
    </source>
</reference>
<dbReference type="Gene3D" id="1.10.3720.10">
    <property type="entry name" value="MetI-like"/>
    <property type="match status" value="1"/>
</dbReference>
<dbReference type="Proteomes" id="UP001500984">
    <property type="component" value="Unassembled WGS sequence"/>
</dbReference>
<feature type="transmembrane region" description="Helical" evidence="7">
    <location>
        <begin position="123"/>
        <end position="148"/>
    </location>
</feature>
<feature type="transmembrane region" description="Helical" evidence="7">
    <location>
        <begin position="160"/>
        <end position="180"/>
    </location>
</feature>
<comment type="caution">
    <text evidence="10">The sequence shown here is derived from an EMBL/GenBank/DDBJ whole genome shotgun (WGS) entry which is preliminary data.</text>
</comment>
<evidence type="ECO:0000313" key="11">
    <source>
        <dbReference type="Proteomes" id="UP001500984"/>
    </source>
</evidence>
<dbReference type="RefSeq" id="WP_344334567.1">
    <property type="nucleotide sequence ID" value="NZ_BAAAPZ010000002.1"/>
</dbReference>
<accession>A0ABP5HX11</accession>
<keyword evidence="2 7" id="KW-0813">Transport</keyword>
<evidence type="ECO:0000256" key="2">
    <source>
        <dbReference type="ARBA" id="ARBA00022448"/>
    </source>
</evidence>
<name>A0ABP5HX11_9MICO</name>
<feature type="transmembrane region" description="Helical" evidence="7">
    <location>
        <begin position="255"/>
        <end position="280"/>
    </location>
</feature>
<feature type="compositionally biased region" description="Basic and acidic residues" evidence="8">
    <location>
        <begin position="378"/>
        <end position="397"/>
    </location>
</feature>
<dbReference type="Pfam" id="PF00528">
    <property type="entry name" value="BPD_transp_1"/>
    <property type="match status" value="1"/>
</dbReference>
<dbReference type="CDD" id="cd06261">
    <property type="entry name" value="TM_PBP2"/>
    <property type="match status" value="1"/>
</dbReference>
<feature type="region of interest" description="Disordered" evidence="8">
    <location>
        <begin position="371"/>
        <end position="397"/>
    </location>
</feature>
<keyword evidence="11" id="KW-1185">Reference proteome</keyword>
<evidence type="ECO:0000256" key="1">
    <source>
        <dbReference type="ARBA" id="ARBA00004651"/>
    </source>
</evidence>
<evidence type="ECO:0000256" key="3">
    <source>
        <dbReference type="ARBA" id="ARBA00022475"/>
    </source>
</evidence>
<evidence type="ECO:0000256" key="8">
    <source>
        <dbReference type="SAM" id="MobiDB-lite"/>
    </source>
</evidence>
<proteinExistence type="inferred from homology"/>
<organism evidence="10 11">
    <name type="scientific">Brevibacterium salitolerans</name>
    <dbReference type="NCBI Taxonomy" id="1403566"/>
    <lineage>
        <taxon>Bacteria</taxon>
        <taxon>Bacillati</taxon>
        <taxon>Actinomycetota</taxon>
        <taxon>Actinomycetes</taxon>
        <taxon>Micrococcales</taxon>
        <taxon>Brevibacteriaceae</taxon>
        <taxon>Brevibacterium</taxon>
    </lineage>
</organism>
<dbReference type="InterPro" id="IPR035906">
    <property type="entry name" value="MetI-like_sf"/>
</dbReference>
<dbReference type="InterPro" id="IPR025966">
    <property type="entry name" value="OppC_N"/>
</dbReference>
<evidence type="ECO:0000259" key="9">
    <source>
        <dbReference type="PROSITE" id="PS50928"/>
    </source>
</evidence>
<dbReference type="Pfam" id="PF12911">
    <property type="entry name" value="OppC_N"/>
    <property type="match status" value="1"/>
</dbReference>
<feature type="domain" description="ABC transmembrane type-1" evidence="9">
    <location>
        <begin position="121"/>
        <end position="323"/>
    </location>
</feature>
<dbReference type="PANTHER" id="PTHR43386:SF1">
    <property type="entry name" value="D,D-DIPEPTIDE TRANSPORT SYSTEM PERMEASE PROTEIN DDPC-RELATED"/>
    <property type="match status" value="1"/>
</dbReference>
<feature type="region of interest" description="Disordered" evidence="8">
    <location>
        <begin position="1"/>
        <end position="24"/>
    </location>
</feature>
<comment type="similarity">
    <text evidence="7">Belongs to the binding-protein-dependent transport system permease family.</text>
</comment>
<dbReference type="PANTHER" id="PTHR43386">
    <property type="entry name" value="OLIGOPEPTIDE TRANSPORT SYSTEM PERMEASE PROTEIN APPC"/>
    <property type="match status" value="1"/>
</dbReference>
<evidence type="ECO:0000256" key="6">
    <source>
        <dbReference type="ARBA" id="ARBA00023136"/>
    </source>
</evidence>
<evidence type="ECO:0000256" key="4">
    <source>
        <dbReference type="ARBA" id="ARBA00022692"/>
    </source>
</evidence>
<keyword evidence="5 7" id="KW-1133">Transmembrane helix</keyword>
<dbReference type="SUPFAM" id="SSF161098">
    <property type="entry name" value="MetI-like"/>
    <property type="match status" value="1"/>
</dbReference>
<feature type="transmembrane region" description="Helical" evidence="7">
    <location>
        <begin position="192"/>
        <end position="216"/>
    </location>
</feature>
<evidence type="ECO:0000256" key="5">
    <source>
        <dbReference type="ARBA" id="ARBA00022989"/>
    </source>
</evidence>
<comment type="subcellular location">
    <subcellularLocation>
        <location evidence="1 7">Cell membrane</location>
        <topology evidence="1 7">Multi-pass membrane protein</topology>
    </subcellularLocation>
</comment>
<protein>
    <submittedName>
        <fullName evidence="10">ABC transporter permease</fullName>
    </submittedName>
</protein>
<keyword evidence="6 7" id="KW-0472">Membrane</keyword>
<feature type="transmembrane region" description="Helical" evidence="7">
    <location>
        <begin position="304"/>
        <end position="323"/>
    </location>
</feature>
<gene>
    <name evidence="10" type="ORF">GCM10009823_02960</name>
</gene>
<evidence type="ECO:0000256" key="7">
    <source>
        <dbReference type="RuleBase" id="RU363032"/>
    </source>
</evidence>
<dbReference type="EMBL" id="BAAAPZ010000002">
    <property type="protein sequence ID" value="GAA2088102.1"/>
    <property type="molecule type" value="Genomic_DNA"/>
</dbReference>
<dbReference type="InterPro" id="IPR000515">
    <property type="entry name" value="MetI-like"/>
</dbReference>
<keyword evidence="4 7" id="KW-0812">Transmembrane</keyword>
<dbReference type="PROSITE" id="PS50928">
    <property type="entry name" value="ABC_TM1"/>
    <property type="match status" value="1"/>
</dbReference>
<dbReference type="InterPro" id="IPR050366">
    <property type="entry name" value="BP-dependent_transpt_permease"/>
</dbReference>
<feature type="transmembrane region" description="Helical" evidence="7">
    <location>
        <begin position="44"/>
        <end position="62"/>
    </location>
</feature>
<sequence length="397" mass="41266">MSTAHDAQPGAALSPAAGTAQDGKATEGLSQGAIVRAKFLRHKGAMAGLIVLAAIAAFAFSAQGVGPIPGWWIHNHVSSGPVLNPGGAPTWSLSDPFSFGAHPFGQDEIGRDNFARVMKGIQISLMVMVIIGAVSLVVGTTIGALAGYYRGWLDSFLMRVTDGFIIVPTIVVGAILGKLIGGPGFSFFGLPLGAYLAPLLGVALGGVLWTSLARLVRGEFLALREREFVDSARVAGASDVRIIVKHMLPNTMGVIIVNTTLLMSQAIVLETALSFLGFGIRSPQISLGQLINEYQTAFSTRPWLFWWAGLFIIAIALCVNFIGDGLRDAFDPRMKTIPSVRKMNRADARAAGAATAAAGTASAAGAAAALGGTVPEGRGSDDDRGEGTDGDGKEAKH</sequence>